<keyword evidence="5" id="KW-0378">Hydrolase</keyword>
<comment type="catalytic activity">
    <reaction evidence="6">
        <text>a sn-glycero-3-phosphodiester + H2O = an alcohol + sn-glycerol 3-phosphate + H(+)</text>
        <dbReference type="Rhea" id="RHEA:12969"/>
        <dbReference type="ChEBI" id="CHEBI:15377"/>
        <dbReference type="ChEBI" id="CHEBI:15378"/>
        <dbReference type="ChEBI" id="CHEBI:30879"/>
        <dbReference type="ChEBI" id="CHEBI:57597"/>
        <dbReference type="ChEBI" id="CHEBI:83408"/>
        <dbReference type="EC" id="3.1.4.46"/>
    </reaction>
</comment>
<gene>
    <name evidence="9" type="ORF">H7344_12300</name>
</gene>
<keyword evidence="3" id="KW-0732">Signal</keyword>
<dbReference type="RefSeq" id="WP_186346323.1">
    <property type="nucleotide sequence ID" value="NZ_BMMR01000004.1"/>
</dbReference>
<dbReference type="PANTHER" id="PTHR43620:SF7">
    <property type="entry name" value="GLYCEROPHOSPHODIESTER PHOSPHODIESTERASE GDPD5-RELATED"/>
    <property type="match status" value="1"/>
</dbReference>
<dbReference type="InterPro" id="IPR017946">
    <property type="entry name" value="PLC-like_Pdiesterase_TIM-brl"/>
</dbReference>
<dbReference type="InterPro" id="IPR030395">
    <property type="entry name" value="GP_PDE_dom"/>
</dbReference>
<dbReference type="EMBL" id="JACMYC010000006">
    <property type="protein sequence ID" value="MBC2961076.1"/>
    <property type="molecule type" value="Genomic_DNA"/>
</dbReference>
<keyword evidence="10" id="KW-1185">Reference proteome</keyword>
<evidence type="ECO:0000313" key="9">
    <source>
        <dbReference type="EMBL" id="MBC2961076.1"/>
    </source>
</evidence>
<accession>A0ABR6UB83</accession>
<evidence type="ECO:0000256" key="2">
    <source>
        <dbReference type="ARBA" id="ARBA00012247"/>
    </source>
</evidence>
<evidence type="ECO:0000313" key="10">
    <source>
        <dbReference type="Proteomes" id="UP000604001"/>
    </source>
</evidence>
<dbReference type="Proteomes" id="UP000604001">
    <property type="component" value="Unassembled WGS sequence"/>
</dbReference>
<reference evidence="9 10" key="1">
    <citation type="submission" date="2020-08" db="EMBL/GenBank/DDBJ databases">
        <title>novel species in genus Nocardioides.</title>
        <authorList>
            <person name="Zhang G."/>
        </authorList>
    </citation>
    <scope>NUCLEOTIDE SEQUENCE [LARGE SCALE GENOMIC DNA]</scope>
    <source>
        <strain evidence="9 10">SC8A-24</strain>
    </source>
</reference>
<evidence type="ECO:0000256" key="7">
    <source>
        <dbReference type="SAM" id="MobiDB-lite"/>
    </source>
</evidence>
<protein>
    <recommendedName>
        <fullName evidence="2">glycerophosphodiester phosphodiesterase</fullName>
        <ecNumber evidence="2">3.1.4.46</ecNumber>
    </recommendedName>
</protein>
<dbReference type="Gene3D" id="3.20.20.190">
    <property type="entry name" value="Phosphatidylinositol (PI) phosphodiesterase"/>
    <property type="match status" value="1"/>
</dbReference>
<dbReference type="PANTHER" id="PTHR43620">
    <property type="entry name" value="GLYCEROPHOSPHORYL DIESTER PHOSPHODIESTERASE"/>
    <property type="match status" value="1"/>
</dbReference>
<organism evidence="9 10">
    <name type="scientific">Nocardioides deserti</name>
    <dbReference type="NCBI Taxonomy" id="1588644"/>
    <lineage>
        <taxon>Bacteria</taxon>
        <taxon>Bacillati</taxon>
        <taxon>Actinomycetota</taxon>
        <taxon>Actinomycetes</taxon>
        <taxon>Propionibacteriales</taxon>
        <taxon>Nocardioidaceae</taxon>
        <taxon>Nocardioides</taxon>
    </lineage>
</organism>
<evidence type="ECO:0000256" key="3">
    <source>
        <dbReference type="ARBA" id="ARBA00022729"/>
    </source>
</evidence>
<evidence type="ECO:0000259" key="8">
    <source>
        <dbReference type="PROSITE" id="PS51704"/>
    </source>
</evidence>
<dbReference type="SUPFAM" id="SSF51695">
    <property type="entry name" value="PLC-like phosphodiesterases"/>
    <property type="match status" value="1"/>
</dbReference>
<proteinExistence type="inferred from homology"/>
<feature type="domain" description="GP-PDE" evidence="8">
    <location>
        <begin position="21"/>
        <end position="301"/>
    </location>
</feature>
<keyword evidence="4" id="KW-0319">Glycerol metabolism</keyword>
<evidence type="ECO:0000256" key="4">
    <source>
        <dbReference type="ARBA" id="ARBA00022798"/>
    </source>
</evidence>
<comment type="caution">
    <text evidence="9">The sequence shown here is derived from an EMBL/GenBank/DDBJ whole genome shotgun (WGS) entry which is preliminary data.</text>
</comment>
<dbReference type="EC" id="3.1.4.46" evidence="2"/>
<evidence type="ECO:0000256" key="1">
    <source>
        <dbReference type="ARBA" id="ARBA00007277"/>
    </source>
</evidence>
<evidence type="ECO:0000256" key="5">
    <source>
        <dbReference type="ARBA" id="ARBA00022801"/>
    </source>
</evidence>
<dbReference type="Pfam" id="PF03009">
    <property type="entry name" value="GDPD"/>
    <property type="match status" value="1"/>
</dbReference>
<dbReference type="PROSITE" id="PS51704">
    <property type="entry name" value="GP_PDE"/>
    <property type="match status" value="1"/>
</dbReference>
<name>A0ABR6UB83_9ACTN</name>
<comment type="similarity">
    <text evidence="1">Belongs to the glycerophosphoryl diester phosphodiesterase family.</text>
</comment>
<evidence type="ECO:0000256" key="6">
    <source>
        <dbReference type="ARBA" id="ARBA00047512"/>
    </source>
</evidence>
<feature type="region of interest" description="Disordered" evidence="7">
    <location>
        <begin position="1"/>
        <end position="33"/>
    </location>
</feature>
<sequence length="312" mass="33942">MIAPVPAPSTGSDHGLLTGSPQVIGHRGASGHRPENTLAAYRLAVRMGADAIEPDLVPTRDGVLVARHENEISRTTDVADHPELADRRRTKVVGGREVTGWFTEDLTLAELRTLRAVERHPAMRPGNTRYDGLWAVPTLDEICALVHHESRRSGRRIRLCAEIKEASYFASIGLPVEETLLEVLARHRLDGPGGRSQLQSFEEDALRRLAGQTDVPLVRLVDEGECPDVARVATYASVLGVHKSLATPDLVAEAHAFGLAVHAWTLRAELVPDPYAEVRDLLDAGVDGLFSDQPDITVAARADWLAAQERTG</sequence>